<gene>
    <name evidence="1" type="ORF">BN437_1841</name>
</gene>
<dbReference type="EMBL" id="CAPB01000017">
    <property type="protein sequence ID" value="CCO93771.1"/>
    <property type="molecule type" value="Genomic_DNA"/>
</dbReference>
<reference evidence="1 2" key="2">
    <citation type="submission" date="2013-04" db="EMBL/GenBank/DDBJ databases">
        <title>Comparative genomics of 12 strains of Erwinia amylovora identifies a pan-genome with a large conserved core and provides insights into host specificity.</title>
        <authorList>
            <person name="Mann R.A."/>
            <person name="Smits T.H.M."/>
            <person name="Buehlmann A."/>
            <person name="Blom J."/>
            <person name="Goesmann A."/>
            <person name="Frey J.E."/>
            <person name="Plummer K.M."/>
            <person name="Beer S.V."/>
            <person name="Luck J."/>
            <person name="Duffy B."/>
            <person name="Rodoni B."/>
        </authorList>
    </citation>
    <scope>NUCLEOTIDE SEQUENCE [LARGE SCALE GENOMIC DNA]</scope>
    <source>
        <strain evidence="2">CFBP 1232</strain>
    </source>
</reference>
<sequence length="40" mass="4638">MKNKTLPMAGNIEKAGSCHFPFYIYAKNSEIIRRLLAYTF</sequence>
<proteinExistence type="predicted"/>
<evidence type="ECO:0000313" key="2">
    <source>
        <dbReference type="Proteomes" id="UP000013111"/>
    </source>
</evidence>
<evidence type="ECO:0000313" key="1">
    <source>
        <dbReference type="EMBL" id="CCO93771.1"/>
    </source>
</evidence>
<dbReference type="Proteomes" id="UP000013111">
    <property type="component" value="Unassembled WGS sequence"/>
</dbReference>
<accession>A0A831EQP3</accession>
<dbReference type="AlphaFoldDB" id="A0A831EQP3"/>
<organism evidence="1 2">
    <name type="scientific">Erwinia amylovora NBRC 12687 = CFBP 1232</name>
    <dbReference type="NCBI Taxonomy" id="1219359"/>
    <lineage>
        <taxon>Bacteria</taxon>
        <taxon>Pseudomonadati</taxon>
        <taxon>Pseudomonadota</taxon>
        <taxon>Gammaproteobacteria</taxon>
        <taxon>Enterobacterales</taxon>
        <taxon>Erwiniaceae</taxon>
        <taxon>Erwinia</taxon>
    </lineage>
</organism>
<reference evidence="1 2" key="1">
    <citation type="submission" date="2012-11" db="EMBL/GenBank/DDBJ databases">
        <authorList>
            <person name="Linke B."/>
        </authorList>
    </citation>
    <scope>NUCLEOTIDE SEQUENCE [LARGE SCALE GENOMIC DNA]</scope>
    <source>
        <strain evidence="2">CFBP 1232</strain>
    </source>
</reference>
<name>A0A831EQP3_ERWAM</name>
<protein>
    <submittedName>
        <fullName evidence="1">Uncharacterized protein</fullName>
    </submittedName>
</protein>
<comment type="caution">
    <text evidence="1">The sequence shown here is derived from an EMBL/GenBank/DDBJ whole genome shotgun (WGS) entry which is preliminary data.</text>
</comment>